<reference evidence="2" key="1">
    <citation type="submission" date="2016-10" db="EMBL/GenBank/DDBJ databases">
        <authorList>
            <person name="Varghese N."/>
            <person name="Submissions S."/>
        </authorList>
    </citation>
    <scope>NUCLEOTIDE SEQUENCE [LARGE SCALE GENOMIC DNA]</scope>
    <source>
        <strain evidence="2">DSM 26348</strain>
    </source>
</reference>
<keyword evidence="2" id="KW-1185">Reference proteome</keyword>
<sequence length="392" mass="44116">MPPTPFEEIEQAFSREGADAAFERLTAALREQKEWHNLFDARMLQKKQQLNLPLLRPSSLQDVPEPLRKEVEAAYVVAAREAGEGFLAQGDILSAWMYLKAIREPEKVAAALEALPNSLDDYQQLEQLTRLALYEGVHPEKGLKMMLRGHGTCSTITALDQVFPQLTAEQRSRTAQVMVRALYDELTESVQRHVEKRMPMLPPGLSLEKLIAGRDWLFEGGNYHVDVSHLSSIVRFARSIAAPADELDLARQLAIYGSKLEPSLQYGGEPPFGDFYPAHLAFFDVLLNRNVDAGLKYFRTQLDNEPDEQDKPLFAYVLVDLLVRADRLSEAVDVAAKHLTNLSEDVSISFDELCEQAGRMDVLKQVRRDQKNLVGFTSALVRETKYTASEGT</sequence>
<dbReference type="AlphaFoldDB" id="A0A1I3BLQ2"/>
<gene>
    <name evidence="1" type="ORF">SAMN05421753_101526</name>
</gene>
<protein>
    <submittedName>
        <fullName evidence="1">Uncharacterized protein</fullName>
    </submittedName>
</protein>
<accession>A0A1I3BLQ2</accession>
<dbReference type="Proteomes" id="UP000199518">
    <property type="component" value="Unassembled WGS sequence"/>
</dbReference>
<organism evidence="1 2">
    <name type="scientific">Planctomicrobium piriforme</name>
    <dbReference type="NCBI Taxonomy" id="1576369"/>
    <lineage>
        <taxon>Bacteria</taxon>
        <taxon>Pseudomonadati</taxon>
        <taxon>Planctomycetota</taxon>
        <taxon>Planctomycetia</taxon>
        <taxon>Planctomycetales</taxon>
        <taxon>Planctomycetaceae</taxon>
        <taxon>Planctomicrobium</taxon>
    </lineage>
</organism>
<evidence type="ECO:0000313" key="2">
    <source>
        <dbReference type="Proteomes" id="UP000199518"/>
    </source>
</evidence>
<dbReference type="EMBL" id="FOQD01000001">
    <property type="protein sequence ID" value="SFH63225.1"/>
    <property type="molecule type" value="Genomic_DNA"/>
</dbReference>
<dbReference type="STRING" id="1576369.SAMN05421753_101526"/>
<evidence type="ECO:0000313" key="1">
    <source>
        <dbReference type="EMBL" id="SFH63225.1"/>
    </source>
</evidence>
<dbReference type="OrthoDB" id="255759at2"/>
<dbReference type="RefSeq" id="WP_139228199.1">
    <property type="nucleotide sequence ID" value="NZ_FOQD01000001.1"/>
</dbReference>
<proteinExistence type="predicted"/>
<name>A0A1I3BLQ2_9PLAN</name>